<sequence length="60" mass="7030">AWLRASFEPEPVIWCWSLSDVFLVERGHEFWTLAERGNRSLCEGARCCSLRAGFDLSRRR</sequence>
<dbReference type="EMBL" id="LXQA010838649">
    <property type="protein sequence ID" value="MCI73450.1"/>
    <property type="molecule type" value="Genomic_DNA"/>
</dbReference>
<organism evidence="1 2">
    <name type="scientific">Trifolium medium</name>
    <dbReference type="NCBI Taxonomy" id="97028"/>
    <lineage>
        <taxon>Eukaryota</taxon>
        <taxon>Viridiplantae</taxon>
        <taxon>Streptophyta</taxon>
        <taxon>Embryophyta</taxon>
        <taxon>Tracheophyta</taxon>
        <taxon>Spermatophyta</taxon>
        <taxon>Magnoliopsida</taxon>
        <taxon>eudicotyledons</taxon>
        <taxon>Gunneridae</taxon>
        <taxon>Pentapetalae</taxon>
        <taxon>rosids</taxon>
        <taxon>fabids</taxon>
        <taxon>Fabales</taxon>
        <taxon>Fabaceae</taxon>
        <taxon>Papilionoideae</taxon>
        <taxon>50 kb inversion clade</taxon>
        <taxon>NPAAA clade</taxon>
        <taxon>Hologalegina</taxon>
        <taxon>IRL clade</taxon>
        <taxon>Trifolieae</taxon>
        <taxon>Trifolium</taxon>
    </lineage>
</organism>
<reference evidence="1 2" key="1">
    <citation type="journal article" date="2018" name="Front. Plant Sci.">
        <title>Red Clover (Trifolium pratense) and Zigzag Clover (T. medium) - A Picture of Genomic Similarities and Differences.</title>
        <authorList>
            <person name="Dluhosova J."/>
            <person name="Istvanek J."/>
            <person name="Nedelnik J."/>
            <person name="Repkova J."/>
        </authorList>
    </citation>
    <scope>NUCLEOTIDE SEQUENCE [LARGE SCALE GENOMIC DNA]</scope>
    <source>
        <strain evidence="2">cv. 10/8</strain>
        <tissue evidence="1">Leaf</tissue>
    </source>
</reference>
<dbReference type="Proteomes" id="UP000265520">
    <property type="component" value="Unassembled WGS sequence"/>
</dbReference>
<feature type="non-terminal residue" evidence="1">
    <location>
        <position position="1"/>
    </location>
</feature>
<dbReference type="AlphaFoldDB" id="A0A392UM74"/>
<proteinExistence type="predicted"/>
<evidence type="ECO:0000313" key="2">
    <source>
        <dbReference type="Proteomes" id="UP000265520"/>
    </source>
</evidence>
<name>A0A392UM74_9FABA</name>
<keyword evidence="2" id="KW-1185">Reference proteome</keyword>
<comment type="caution">
    <text evidence="1">The sequence shown here is derived from an EMBL/GenBank/DDBJ whole genome shotgun (WGS) entry which is preliminary data.</text>
</comment>
<protein>
    <submittedName>
        <fullName evidence="1">Uncharacterized protein</fullName>
    </submittedName>
</protein>
<accession>A0A392UM74</accession>
<evidence type="ECO:0000313" key="1">
    <source>
        <dbReference type="EMBL" id="MCI73450.1"/>
    </source>
</evidence>